<keyword evidence="3 5" id="KW-0285">Flavoprotein</keyword>
<dbReference type="InterPro" id="IPR013786">
    <property type="entry name" value="AcylCoA_DH/ox_N"/>
</dbReference>
<comment type="similarity">
    <text evidence="2 5">Belongs to the acyl-CoA dehydrogenase family.</text>
</comment>
<dbReference type="PANTHER" id="PTHR43884">
    <property type="entry name" value="ACYL-COA DEHYDROGENASE"/>
    <property type="match status" value="1"/>
</dbReference>
<dbReference type="InterPro" id="IPR046373">
    <property type="entry name" value="Acyl-CoA_Oxase/DH_mid-dom_sf"/>
</dbReference>
<evidence type="ECO:0000256" key="1">
    <source>
        <dbReference type="ARBA" id="ARBA00001974"/>
    </source>
</evidence>
<dbReference type="Gene3D" id="1.20.140.10">
    <property type="entry name" value="Butyryl-CoA Dehydrogenase, subunit A, domain 3"/>
    <property type="match status" value="1"/>
</dbReference>
<dbReference type="InterPro" id="IPR009075">
    <property type="entry name" value="AcylCo_DH/oxidase_C"/>
</dbReference>
<evidence type="ECO:0000259" key="8">
    <source>
        <dbReference type="Pfam" id="PF02771"/>
    </source>
</evidence>
<reference evidence="10" key="1">
    <citation type="journal article" date="2019" name="Int. J. Syst. Evol. Microbiol.">
        <title>The Global Catalogue of Microorganisms (GCM) 10K type strain sequencing project: providing services to taxonomists for standard genome sequencing and annotation.</title>
        <authorList>
            <consortium name="The Broad Institute Genomics Platform"/>
            <consortium name="The Broad Institute Genome Sequencing Center for Infectious Disease"/>
            <person name="Wu L."/>
            <person name="Ma J."/>
        </authorList>
    </citation>
    <scope>NUCLEOTIDE SEQUENCE [LARGE SCALE GENOMIC DNA]</scope>
    <source>
        <strain evidence="10">JCM 18304</strain>
    </source>
</reference>
<dbReference type="PANTHER" id="PTHR43884:SF12">
    <property type="entry name" value="ISOVALERYL-COA DEHYDROGENASE, MITOCHONDRIAL-RELATED"/>
    <property type="match status" value="1"/>
</dbReference>
<comment type="cofactor">
    <cofactor evidence="1 5">
        <name>FAD</name>
        <dbReference type="ChEBI" id="CHEBI:57692"/>
    </cofactor>
</comment>
<keyword evidence="10" id="KW-1185">Reference proteome</keyword>
<evidence type="ECO:0000256" key="2">
    <source>
        <dbReference type="ARBA" id="ARBA00009347"/>
    </source>
</evidence>
<dbReference type="InterPro" id="IPR006091">
    <property type="entry name" value="Acyl-CoA_Oxase/DH_mid-dom"/>
</dbReference>
<evidence type="ECO:0000259" key="7">
    <source>
        <dbReference type="Pfam" id="PF02770"/>
    </source>
</evidence>
<dbReference type="Pfam" id="PF02771">
    <property type="entry name" value="Acyl-CoA_dh_N"/>
    <property type="match status" value="1"/>
</dbReference>
<dbReference type="Gene3D" id="1.10.540.10">
    <property type="entry name" value="Acyl-CoA dehydrogenase/oxidase, N-terminal domain"/>
    <property type="match status" value="1"/>
</dbReference>
<evidence type="ECO:0000313" key="9">
    <source>
        <dbReference type="EMBL" id="GAA5181649.1"/>
    </source>
</evidence>
<dbReference type="Gene3D" id="2.40.110.10">
    <property type="entry name" value="Butyryl-CoA Dehydrogenase, subunit A, domain 2"/>
    <property type="match status" value="1"/>
</dbReference>
<dbReference type="SUPFAM" id="SSF47203">
    <property type="entry name" value="Acyl-CoA dehydrogenase C-terminal domain-like"/>
    <property type="match status" value="1"/>
</dbReference>
<dbReference type="InterPro" id="IPR036250">
    <property type="entry name" value="AcylCo_DH-like_C"/>
</dbReference>
<dbReference type="Pfam" id="PF02770">
    <property type="entry name" value="Acyl-CoA_dh_M"/>
    <property type="match status" value="1"/>
</dbReference>
<organism evidence="9 10">
    <name type="scientific">Rugosimonospora acidiphila</name>
    <dbReference type="NCBI Taxonomy" id="556531"/>
    <lineage>
        <taxon>Bacteria</taxon>
        <taxon>Bacillati</taxon>
        <taxon>Actinomycetota</taxon>
        <taxon>Actinomycetes</taxon>
        <taxon>Micromonosporales</taxon>
        <taxon>Micromonosporaceae</taxon>
        <taxon>Rugosimonospora</taxon>
    </lineage>
</organism>
<proteinExistence type="inferred from homology"/>
<dbReference type="PROSITE" id="PS00072">
    <property type="entry name" value="ACYL_COA_DH_1"/>
    <property type="match status" value="1"/>
</dbReference>
<keyword evidence="5" id="KW-0560">Oxidoreductase</keyword>
<name>A0ABP9RMT7_9ACTN</name>
<feature type="domain" description="Acyl-CoA dehydrogenase/oxidase C-terminal" evidence="6">
    <location>
        <begin position="239"/>
        <end position="387"/>
    </location>
</feature>
<sequence>MANLTDSVAMEQHLYEPVHEEFRELCRTFLAREAVPHHAAWEKAGLVDRAVWRKAGAAGLLGPDVPEEYGGGGQRDFRFNAVLVEEMCAAGTSGLGFGLHNDIVAPYLTELTTDEQRKRWLPGFCSGQAITAIAMSEPGAGSDLAGVRTSAVRDGSDYVLNGQKTFITNGELADLVIVVARTDPEAGAHGLSLFGVERGTPGFERGRRLDKVGLSANDTAELFFADCRVPATNLIGAENQGFYHLTANLPRERLSIAVAAVAGAEHILGVTLDYARTREAFGRPIGTFQHNRFLLAELATEVTIARTFLNHCVTEYNAGRLTIADAAMAKWWTTELQTKVADRCVQLHGGYGYMREYPVAKAWLDSRVQTIYGGTTEIMKEIVGRSLGL</sequence>
<feature type="domain" description="Acyl-CoA oxidase/dehydrogenase middle" evidence="7">
    <location>
        <begin position="132"/>
        <end position="227"/>
    </location>
</feature>
<evidence type="ECO:0000256" key="4">
    <source>
        <dbReference type="ARBA" id="ARBA00022827"/>
    </source>
</evidence>
<dbReference type="InterPro" id="IPR009100">
    <property type="entry name" value="AcylCoA_DH/oxidase_NM_dom_sf"/>
</dbReference>
<dbReference type="PROSITE" id="PS00073">
    <property type="entry name" value="ACYL_COA_DH_2"/>
    <property type="match status" value="1"/>
</dbReference>
<comment type="caution">
    <text evidence="9">The sequence shown here is derived from an EMBL/GenBank/DDBJ whole genome shotgun (WGS) entry which is preliminary data.</text>
</comment>
<evidence type="ECO:0000313" key="10">
    <source>
        <dbReference type="Proteomes" id="UP001501570"/>
    </source>
</evidence>
<protein>
    <submittedName>
        <fullName evidence="9">Acyl-CoA dehydrogenase family protein</fullName>
    </submittedName>
</protein>
<keyword evidence="4 5" id="KW-0274">FAD</keyword>
<dbReference type="InterPro" id="IPR006089">
    <property type="entry name" value="Acyl-CoA_DH_CS"/>
</dbReference>
<accession>A0ABP9RMT7</accession>
<evidence type="ECO:0000259" key="6">
    <source>
        <dbReference type="Pfam" id="PF00441"/>
    </source>
</evidence>
<dbReference type="Proteomes" id="UP001501570">
    <property type="component" value="Unassembled WGS sequence"/>
</dbReference>
<feature type="domain" description="Acyl-CoA dehydrogenase/oxidase N-terminal" evidence="8">
    <location>
        <begin position="19"/>
        <end position="128"/>
    </location>
</feature>
<evidence type="ECO:0000256" key="5">
    <source>
        <dbReference type="RuleBase" id="RU362125"/>
    </source>
</evidence>
<dbReference type="Pfam" id="PF00441">
    <property type="entry name" value="Acyl-CoA_dh_1"/>
    <property type="match status" value="1"/>
</dbReference>
<dbReference type="InterPro" id="IPR037069">
    <property type="entry name" value="AcylCoA_DH/ox_N_sf"/>
</dbReference>
<dbReference type="SUPFAM" id="SSF56645">
    <property type="entry name" value="Acyl-CoA dehydrogenase NM domain-like"/>
    <property type="match status" value="1"/>
</dbReference>
<dbReference type="EMBL" id="BAABJQ010000004">
    <property type="protein sequence ID" value="GAA5181649.1"/>
    <property type="molecule type" value="Genomic_DNA"/>
</dbReference>
<evidence type="ECO:0000256" key="3">
    <source>
        <dbReference type="ARBA" id="ARBA00022630"/>
    </source>
</evidence>
<gene>
    <name evidence="9" type="ORF">GCM10023322_16820</name>
</gene>